<organism evidence="9 10">
    <name type="scientific">Nocardioides gansuensis</name>
    <dbReference type="NCBI Taxonomy" id="2138300"/>
    <lineage>
        <taxon>Bacteria</taxon>
        <taxon>Bacillati</taxon>
        <taxon>Actinomycetota</taxon>
        <taxon>Actinomycetes</taxon>
        <taxon>Propionibacteriales</taxon>
        <taxon>Nocardioidaceae</taxon>
        <taxon>Nocardioides</taxon>
    </lineage>
</organism>
<dbReference type="PANTHER" id="PTHR43098">
    <property type="entry name" value="L-ORNITHINE N(5)-MONOOXYGENASE-RELATED"/>
    <property type="match status" value="1"/>
</dbReference>
<dbReference type="PANTHER" id="PTHR43098:SF3">
    <property type="entry name" value="L-ORNITHINE N(5)-MONOOXYGENASE-RELATED"/>
    <property type="match status" value="1"/>
</dbReference>
<keyword evidence="3" id="KW-0285">Flavoprotein</keyword>
<evidence type="ECO:0000256" key="5">
    <source>
        <dbReference type="ARBA" id="ARBA00022857"/>
    </source>
</evidence>
<dbReference type="Pfam" id="PF13450">
    <property type="entry name" value="NAD_binding_8"/>
    <property type="match status" value="1"/>
</dbReference>
<name>A0A2T8FCY0_9ACTN</name>
<evidence type="ECO:0000256" key="7">
    <source>
        <dbReference type="ARBA" id="ARBA00023033"/>
    </source>
</evidence>
<dbReference type="AlphaFoldDB" id="A0A2T8FCY0"/>
<keyword evidence="5" id="KW-0521">NADP</keyword>
<proteinExistence type="inferred from homology"/>
<evidence type="ECO:0000256" key="8">
    <source>
        <dbReference type="SAM" id="MobiDB-lite"/>
    </source>
</evidence>
<evidence type="ECO:0000313" key="10">
    <source>
        <dbReference type="Proteomes" id="UP000246018"/>
    </source>
</evidence>
<accession>A0A2T8FCY0</accession>
<dbReference type="Proteomes" id="UP000246018">
    <property type="component" value="Unassembled WGS sequence"/>
</dbReference>
<evidence type="ECO:0000313" key="9">
    <source>
        <dbReference type="EMBL" id="PVG83567.1"/>
    </source>
</evidence>
<evidence type="ECO:0000256" key="6">
    <source>
        <dbReference type="ARBA" id="ARBA00023002"/>
    </source>
</evidence>
<evidence type="ECO:0000256" key="1">
    <source>
        <dbReference type="ARBA" id="ARBA00001974"/>
    </source>
</evidence>
<evidence type="ECO:0000256" key="3">
    <source>
        <dbReference type="ARBA" id="ARBA00022630"/>
    </source>
</evidence>
<evidence type="ECO:0008006" key="11">
    <source>
        <dbReference type="Google" id="ProtNLM"/>
    </source>
</evidence>
<dbReference type="GO" id="GO:0016709">
    <property type="term" value="F:oxidoreductase activity, acting on paired donors, with incorporation or reduction of molecular oxygen, NAD(P)H as one donor, and incorporation of one atom of oxygen"/>
    <property type="evidence" value="ECO:0007669"/>
    <property type="project" value="UniProtKB-ARBA"/>
</dbReference>
<feature type="compositionally biased region" description="Basic residues" evidence="8">
    <location>
        <begin position="55"/>
        <end position="64"/>
    </location>
</feature>
<dbReference type="InterPro" id="IPR050775">
    <property type="entry name" value="FAD-binding_Monooxygenases"/>
</dbReference>
<dbReference type="EMBL" id="QDGZ01000002">
    <property type="protein sequence ID" value="PVG83567.1"/>
    <property type="molecule type" value="Genomic_DNA"/>
</dbReference>
<gene>
    <name evidence="9" type="ORF">DDE18_04345</name>
</gene>
<protein>
    <recommendedName>
        <fullName evidence="11">FAD dependent oxidoreductase domain-containing protein</fullName>
    </recommendedName>
</protein>
<dbReference type="InterPro" id="IPR036188">
    <property type="entry name" value="FAD/NAD-bd_sf"/>
</dbReference>
<evidence type="ECO:0000256" key="4">
    <source>
        <dbReference type="ARBA" id="ARBA00022827"/>
    </source>
</evidence>
<keyword evidence="7" id="KW-0503">Monooxygenase</keyword>
<dbReference type="Gene3D" id="3.50.50.60">
    <property type="entry name" value="FAD/NAD(P)-binding domain"/>
    <property type="match status" value="1"/>
</dbReference>
<keyword evidence="10" id="KW-1185">Reference proteome</keyword>
<reference evidence="9 10" key="1">
    <citation type="submission" date="2018-04" db="EMBL/GenBank/DDBJ databases">
        <title>Genome of Nocardioides gansuensis WSJ-1.</title>
        <authorList>
            <person name="Wu S."/>
            <person name="Wang G."/>
        </authorList>
    </citation>
    <scope>NUCLEOTIDE SEQUENCE [LARGE SCALE GENOMIC DNA]</scope>
    <source>
        <strain evidence="9 10">WSJ-1</strain>
    </source>
</reference>
<dbReference type="SUPFAM" id="SSF51905">
    <property type="entry name" value="FAD/NAD(P)-binding domain"/>
    <property type="match status" value="1"/>
</dbReference>
<comment type="caution">
    <text evidence="9">The sequence shown here is derived from an EMBL/GenBank/DDBJ whole genome shotgun (WGS) entry which is preliminary data.</text>
</comment>
<feature type="region of interest" description="Disordered" evidence="8">
    <location>
        <begin position="14"/>
        <end position="67"/>
    </location>
</feature>
<sequence length="130" mass="14117">MAVVVPSPPEMAVAETAEASAAEPEMRCMSRSPRHPRTTGACAAPVSTVNSSTRLRARGRHRSPARTMTKEPDFDAVVIGAGISGLYQAYRLREMGYRVLGVEGLDDIGGAWHHNQSIASVTRWRSPVRM</sequence>
<dbReference type="OrthoDB" id="5168853at2"/>
<comment type="similarity">
    <text evidence="2">Belongs to the FAD-binding monooxygenase family.</text>
</comment>
<comment type="cofactor">
    <cofactor evidence="1">
        <name>FAD</name>
        <dbReference type="ChEBI" id="CHEBI:57692"/>
    </cofactor>
</comment>
<keyword evidence="4" id="KW-0274">FAD</keyword>
<feature type="compositionally biased region" description="Low complexity" evidence="8">
    <location>
        <begin position="14"/>
        <end position="23"/>
    </location>
</feature>
<keyword evidence="6" id="KW-0560">Oxidoreductase</keyword>
<evidence type="ECO:0000256" key="2">
    <source>
        <dbReference type="ARBA" id="ARBA00010139"/>
    </source>
</evidence>